<evidence type="ECO:0000256" key="1">
    <source>
        <dbReference type="SAM" id="Phobius"/>
    </source>
</evidence>
<keyword evidence="1" id="KW-0472">Membrane</keyword>
<name>A0AAP0F9J0_9MAGN</name>
<accession>A0AAP0F9J0</accession>
<protein>
    <submittedName>
        <fullName evidence="2">Uncharacterized protein</fullName>
    </submittedName>
</protein>
<gene>
    <name evidence="2" type="ORF">Syun_023257</name>
</gene>
<keyword evidence="1" id="KW-1133">Transmembrane helix</keyword>
<reference evidence="2 3" key="1">
    <citation type="submission" date="2024-01" db="EMBL/GenBank/DDBJ databases">
        <title>Genome assemblies of Stephania.</title>
        <authorList>
            <person name="Yang L."/>
        </authorList>
    </citation>
    <scope>NUCLEOTIDE SEQUENCE [LARGE SCALE GENOMIC DNA]</scope>
    <source>
        <strain evidence="2">YNDBR</strain>
        <tissue evidence="2">Leaf</tissue>
    </source>
</reference>
<feature type="transmembrane region" description="Helical" evidence="1">
    <location>
        <begin position="48"/>
        <end position="66"/>
    </location>
</feature>
<dbReference type="Proteomes" id="UP001420932">
    <property type="component" value="Unassembled WGS sequence"/>
</dbReference>
<keyword evidence="1" id="KW-0812">Transmembrane</keyword>
<sequence>MSPTSAANSDGKRDYETMSLAEALFQTYWRRARFHQPSYIEILANTEAATGIAMVILIAIAFSLATKLQRRRPSSLLSPLQKVIGFQHL</sequence>
<dbReference type="EMBL" id="JBBNAF010000010">
    <property type="protein sequence ID" value="KAK9107246.1"/>
    <property type="molecule type" value="Genomic_DNA"/>
</dbReference>
<evidence type="ECO:0000313" key="2">
    <source>
        <dbReference type="EMBL" id="KAK9107246.1"/>
    </source>
</evidence>
<dbReference type="AlphaFoldDB" id="A0AAP0F9J0"/>
<proteinExistence type="predicted"/>
<evidence type="ECO:0000313" key="3">
    <source>
        <dbReference type="Proteomes" id="UP001420932"/>
    </source>
</evidence>
<keyword evidence="3" id="KW-1185">Reference proteome</keyword>
<organism evidence="2 3">
    <name type="scientific">Stephania yunnanensis</name>
    <dbReference type="NCBI Taxonomy" id="152371"/>
    <lineage>
        <taxon>Eukaryota</taxon>
        <taxon>Viridiplantae</taxon>
        <taxon>Streptophyta</taxon>
        <taxon>Embryophyta</taxon>
        <taxon>Tracheophyta</taxon>
        <taxon>Spermatophyta</taxon>
        <taxon>Magnoliopsida</taxon>
        <taxon>Ranunculales</taxon>
        <taxon>Menispermaceae</taxon>
        <taxon>Menispermoideae</taxon>
        <taxon>Cissampelideae</taxon>
        <taxon>Stephania</taxon>
    </lineage>
</organism>
<comment type="caution">
    <text evidence="2">The sequence shown here is derived from an EMBL/GenBank/DDBJ whole genome shotgun (WGS) entry which is preliminary data.</text>
</comment>